<name>A0ABT0Z5R2_9FLAO</name>
<dbReference type="PANTHER" id="PTHR38471">
    <property type="entry name" value="FOUR HELIX BUNDLE PROTEIN"/>
    <property type="match status" value="1"/>
</dbReference>
<accession>A0ABT0Z5R2</accession>
<dbReference type="CDD" id="cd16377">
    <property type="entry name" value="23S_rRNA_IVP_like"/>
    <property type="match status" value="1"/>
</dbReference>
<dbReference type="RefSeq" id="WP_252115264.1">
    <property type="nucleotide sequence ID" value="NZ_JAMSCK010000006.1"/>
</dbReference>
<dbReference type="Gene3D" id="1.20.1440.60">
    <property type="entry name" value="23S rRNA-intervening sequence"/>
    <property type="match status" value="1"/>
</dbReference>
<dbReference type="NCBIfam" id="TIGR02436">
    <property type="entry name" value="four helix bundle protein"/>
    <property type="match status" value="1"/>
</dbReference>
<dbReference type="InterPro" id="IPR036583">
    <property type="entry name" value="23S_rRNA_IVS_sf"/>
</dbReference>
<sequence>MHNFQELKIWQKAISVAEQVYILSSRFPIEEKYGLTSQIRKSAVSIPSNIAEGAGRNTNGEFRNFLGIANGSTNELITQLIISNRLKLISEDKIKPIINDLMEIQKMNFSLLKKFVN</sequence>
<dbReference type="PANTHER" id="PTHR38471:SF2">
    <property type="entry name" value="FOUR HELIX BUNDLE PROTEIN"/>
    <property type="match status" value="1"/>
</dbReference>
<evidence type="ECO:0000313" key="2">
    <source>
        <dbReference type="Proteomes" id="UP001155077"/>
    </source>
</evidence>
<evidence type="ECO:0000313" key="1">
    <source>
        <dbReference type="EMBL" id="MCM8570763.1"/>
    </source>
</evidence>
<reference evidence="1" key="1">
    <citation type="submission" date="2022-06" db="EMBL/GenBank/DDBJ databases">
        <title>Gramella sediminis sp. nov., isolated from deep-sea sediment of the Indian Ocean.</title>
        <authorList>
            <person name="Yang L."/>
        </authorList>
    </citation>
    <scope>NUCLEOTIDE SEQUENCE</scope>
    <source>
        <strain evidence="1">HMD3159</strain>
    </source>
</reference>
<dbReference type="Proteomes" id="UP001155077">
    <property type="component" value="Unassembled WGS sequence"/>
</dbReference>
<dbReference type="Pfam" id="PF05635">
    <property type="entry name" value="23S_rRNA_IVP"/>
    <property type="match status" value="1"/>
</dbReference>
<dbReference type="EMBL" id="JAMSCK010000006">
    <property type="protein sequence ID" value="MCM8570763.1"/>
    <property type="molecule type" value="Genomic_DNA"/>
</dbReference>
<protein>
    <submittedName>
        <fullName evidence="1">Four helix bundle protein</fullName>
    </submittedName>
</protein>
<gene>
    <name evidence="1" type="ORF">NE848_15310</name>
</gene>
<keyword evidence="2" id="KW-1185">Reference proteome</keyword>
<dbReference type="InterPro" id="IPR012657">
    <property type="entry name" value="23S_rRNA-intervening_sequence"/>
</dbReference>
<comment type="caution">
    <text evidence="1">The sequence shown here is derived from an EMBL/GenBank/DDBJ whole genome shotgun (WGS) entry which is preliminary data.</text>
</comment>
<organism evidence="1 2">
    <name type="scientific">Gramella jeungdoensis</name>
    <dbReference type="NCBI Taxonomy" id="708091"/>
    <lineage>
        <taxon>Bacteria</taxon>
        <taxon>Pseudomonadati</taxon>
        <taxon>Bacteroidota</taxon>
        <taxon>Flavobacteriia</taxon>
        <taxon>Flavobacteriales</taxon>
        <taxon>Flavobacteriaceae</taxon>
        <taxon>Christiangramia</taxon>
    </lineage>
</organism>
<proteinExistence type="predicted"/>
<dbReference type="SUPFAM" id="SSF158446">
    <property type="entry name" value="IVS-encoded protein-like"/>
    <property type="match status" value="1"/>
</dbReference>
<dbReference type="NCBIfam" id="NF008911">
    <property type="entry name" value="PRK12275.1-2"/>
    <property type="match status" value="1"/>
</dbReference>